<dbReference type="EMBL" id="VJWA01000002">
    <property type="protein sequence ID" value="TRW14302.1"/>
    <property type="molecule type" value="Genomic_DNA"/>
</dbReference>
<comment type="caution">
    <text evidence="3">The sequence shown here is derived from an EMBL/GenBank/DDBJ whole genome shotgun (WGS) entry which is preliminary data.</text>
</comment>
<comment type="function">
    <text evidence="2">Antitoxin component of a type II toxin-antitoxin (TA) system.</text>
</comment>
<dbReference type="SUPFAM" id="SSF143120">
    <property type="entry name" value="YefM-like"/>
    <property type="match status" value="1"/>
</dbReference>
<reference evidence="3 4" key="1">
    <citation type="submission" date="2019-07" db="EMBL/GenBank/DDBJ databases">
        <title>Novel species isolated from glacier.</title>
        <authorList>
            <person name="Liu Q."/>
            <person name="Xin Y.-H."/>
        </authorList>
    </citation>
    <scope>NUCLEOTIDE SEQUENCE [LARGE SCALE GENOMIC DNA]</scope>
    <source>
        <strain evidence="3 4">LB1R16</strain>
    </source>
</reference>
<evidence type="ECO:0000256" key="1">
    <source>
        <dbReference type="ARBA" id="ARBA00009981"/>
    </source>
</evidence>
<sequence>MTTTLSSRDFNQDTARAKRAAALGPVIITDRGEPSHVLLSIEAFRKLTASPQSIVDLIGDPVAGAIDFEPARASLGLREANFD</sequence>
<dbReference type="Proteomes" id="UP000317894">
    <property type="component" value="Unassembled WGS sequence"/>
</dbReference>
<evidence type="ECO:0000256" key="2">
    <source>
        <dbReference type="RuleBase" id="RU362080"/>
    </source>
</evidence>
<comment type="similarity">
    <text evidence="1 2">Belongs to the phD/YefM antitoxin family.</text>
</comment>
<gene>
    <name evidence="3" type="ORF">FMM06_11345</name>
</gene>
<accession>A0A552U7V7</accession>
<dbReference type="Pfam" id="PF02604">
    <property type="entry name" value="PhdYeFM_antitox"/>
    <property type="match status" value="1"/>
</dbReference>
<dbReference type="InterPro" id="IPR036165">
    <property type="entry name" value="YefM-like_sf"/>
</dbReference>
<proteinExistence type="inferred from homology"/>
<dbReference type="AlphaFoldDB" id="A0A552U7V7"/>
<name>A0A552U7V7_9SPHN</name>
<keyword evidence="4" id="KW-1185">Reference proteome</keyword>
<dbReference type="RefSeq" id="WP_144237507.1">
    <property type="nucleotide sequence ID" value="NZ_VJWA01000002.1"/>
</dbReference>
<dbReference type="NCBIfam" id="TIGR01552">
    <property type="entry name" value="phd_fam"/>
    <property type="match status" value="1"/>
</dbReference>
<organism evidence="3 4">
    <name type="scientific">Glacieibacterium frigidum</name>
    <dbReference type="NCBI Taxonomy" id="2593303"/>
    <lineage>
        <taxon>Bacteria</taxon>
        <taxon>Pseudomonadati</taxon>
        <taxon>Pseudomonadota</taxon>
        <taxon>Alphaproteobacteria</taxon>
        <taxon>Sphingomonadales</taxon>
        <taxon>Sphingosinicellaceae</taxon>
        <taxon>Glacieibacterium</taxon>
    </lineage>
</organism>
<dbReference type="InterPro" id="IPR006442">
    <property type="entry name" value="Antitoxin_Phd/YefM"/>
</dbReference>
<protein>
    <recommendedName>
        <fullName evidence="2">Antitoxin</fullName>
    </recommendedName>
</protein>
<evidence type="ECO:0000313" key="3">
    <source>
        <dbReference type="EMBL" id="TRW14302.1"/>
    </source>
</evidence>
<evidence type="ECO:0000313" key="4">
    <source>
        <dbReference type="Proteomes" id="UP000317894"/>
    </source>
</evidence>
<dbReference type="Gene3D" id="3.40.1620.10">
    <property type="entry name" value="YefM-like domain"/>
    <property type="match status" value="1"/>
</dbReference>
<dbReference type="OrthoDB" id="72009at2"/>